<comment type="subcellular location">
    <subcellularLocation>
        <location evidence="1 12">Cytoplasm</location>
    </subcellularLocation>
</comment>
<dbReference type="PANTHER" id="PTHR43697:SF1">
    <property type="entry name" value="SERINE--TRNA LIGASE"/>
    <property type="match status" value="1"/>
</dbReference>
<dbReference type="EC" id="6.1.1.11" evidence="12"/>
<dbReference type="InterPro" id="IPR002314">
    <property type="entry name" value="aa-tRNA-synt_IIb"/>
</dbReference>
<feature type="binding site" evidence="12 14">
    <location>
        <begin position="264"/>
        <end position="266"/>
    </location>
    <ligand>
        <name>ATP</name>
        <dbReference type="ChEBI" id="CHEBI:30616"/>
    </ligand>
</feature>
<dbReference type="HAMAP" id="MF_00176">
    <property type="entry name" value="Ser_tRNA_synth_type1"/>
    <property type="match status" value="1"/>
</dbReference>
<keyword evidence="18" id="KW-1185">Reference proteome</keyword>
<dbReference type="InterPro" id="IPR002317">
    <property type="entry name" value="Ser-tRNA-ligase_type_1"/>
</dbReference>
<feature type="binding site" evidence="12">
    <location>
        <position position="386"/>
    </location>
    <ligand>
        <name>L-serine</name>
        <dbReference type="ChEBI" id="CHEBI:33384"/>
    </ligand>
</feature>
<evidence type="ECO:0000256" key="1">
    <source>
        <dbReference type="ARBA" id="ARBA00004496"/>
    </source>
</evidence>
<dbReference type="InterPro" id="IPR015866">
    <property type="entry name" value="Ser-tRNA-synth_1_N"/>
</dbReference>
<evidence type="ECO:0000256" key="9">
    <source>
        <dbReference type="ARBA" id="ARBA00023146"/>
    </source>
</evidence>
<evidence type="ECO:0000256" key="2">
    <source>
        <dbReference type="ARBA" id="ARBA00005045"/>
    </source>
</evidence>
<dbReference type="PANTHER" id="PTHR43697">
    <property type="entry name" value="SERYL-TRNA SYNTHETASE"/>
    <property type="match status" value="1"/>
</dbReference>
<keyword evidence="9 12" id="KW-0030">Aminoacyl-tRNA synthetase</keyword>
<comment type="catalytic activity">
    <reaction evidence="11 12">
        <text>tRNA(Ser) + L-serine + ATP = L-seryl-tRNA(Ser) + AMP + diphosphate + H(+)</text>
        <dbReference type="Rhea" id="RHEA:12292"/>
        <dbReference type="Rhea" id="RHEA-COMP:9669"/>
        <dbReference type="Rhea" id="RHEA-COMP:9703"/>
        <dbReference type="ChEBI" id="CHEBI:15378"/>
        <dbReference type="ChEBI" id="CHEBI:30616"/>
        <dbReference type="ChEBI" id="CHEBI:33019"/>
        <dbReference type="ChEBI" id="CHEBI:33384"/>
        <dbReference type="ChEBI" id="CHEBI:78442"/>
        <dbReference type="ChEBI" id="CHEBI:78533"/>
        <dbReference type="ChEBI" id="CHEBI:456215"/>
        <dbReference type="EC" id="6.1.1.11"/>
    </reaction>
</comment>
<dbReference type="PROSITE" id="PS50862">
    <property type="entry name" value="AA_TRNA_LIGASE_II"/>
    <property type="match status" value="1"/>
</dbReference>
<dbReference type="InterPro" id="IPR033729">
    <property type="entry name" value="SerRS_core"/>
</dbReference>
<dbReference type="GO" id="GO:0004828">
    <property type="term" value="F:serine-tRNA ligase activity"/>
    <property type="evidence" value="ECO:0007669"/>
    <property type="project" value="UniProtKB-UniRule"/>
</dbReference>
<comment type="domain">
    <text evidence="12">Consists of two distinct domains, a catalytic core and a N-terminal extension that is involved in tRNA binding.</text>
</comment>
<keyword evidence="6 12" id="KW-0547">Nucleotide-binding</keyword>
<evidence type="ECO:0000256" key="12">
    <source>
        <dbReference type="HAMAP-Rule" id="MF_00176"/>
    </source>
</evidence>
<dbReference type="Gene3D" id="1.10.287.40">
    <property type="entry name" value="Serine-tRNA synthetase, tRNA binding domain"/>
    <property type="match status" value="1"/>
</dbReference>
<evidence type="ECO:0000256" key="15">
    <source>
        <dbReference type="SAM" id="Coils"/>
    </source>
</evidence>
<evidence type="ECO:0000259" key="16">
    <source>
        <dbReference type="PROSITE" id="PS50862"/>
    </source>
</evidence>
<feature type="binding site" evidence="12 14">
    <location>
        <begin position="351"/>
        <end position="354"/>
    </location>
    <ligand>
        <name>ATP</name>
        <dbReference type="ChEBI" id="CHEBI:30616"/>
    </ligand>
</feature>
<protein>
    <recommendedName>
        <fullName evidence="12">Serine--tRNA ligase</fullName>
        <ecNumber evidence="12">6.1.1.11</ecNumber>
    </recommendedName>
    <alternativeName>
        <fullName evidence="12">Seryl-tRNA synthetase</fullName>
        <shortName evidence="12">SerRS</shortName>
    </alternativeName>
    <alternativeName>
        <fullName evidence="12">Seryl-tRNA(Ser/Sec) synthetase</fullName>
    </alternativeName>
</protein>
<dbReference type="GO" id="GO:0005737">
    <property type="term" value="C:cytoplasm"/>
    <property type="evidence" value="ECO:0007669"/>
    <property type="project" value="UniProtKB-SubCell"/>
</dbReference>
<feature type="domain" description="Aminoacyl-transfer RNA synthetases class-II family profile" evidence="16">
    <location>
        <begin position="177"/>
        <end position="411"/>
    </location>
</feature>
<comment type="caution">
    <text evidence="12">Lacks conserved residue(s) required for the propagation of feature annotation.</text>
</comment>
<feature type="binding site" evidence="13">
    <location>
        <position position="233"/>
    </location>
    <ligand>
        <name>L-serine</name>
        <dbReference type="ChEBI" id="CHEBI:33384"/>
    </ligand>
</feature>
<evidence type="ECO:0000256" key="14">
    <source>
        <dbReference type="PIRSR" id="PIRSR001529-2"/>
    </source>
</evidence>
<dbReference type="AlphaFoldDB" id="A0A1G6IMK0"/>
<dbReference type="InterPro" id="IPR042103">
    <property type="entry name" value="SerRS_1_N_sf"/>
</dbReference>
<dbReference type="PIRSF" id="PIRSF001529">
    <property type="entry name" value="Ser-tRNA-synth_IIa"/>
    <property type="match status" value="1"/>
</dbReference>
<dbReference type="Gene3D" id="3.30.930.10">
    <property type="entry name" value="Bira Bifunctional Protein, Domain 2"/>
    <property type="match status" value="1"/>
</dbReference>
<name>A0A1G6IMK0_9BACT</name>
<dbReference type="GO" id="GO:0016260">
    <property type="term" value="P:selenocysteine biosynthetic process"/>
    <property type="evidence" value="ECO:0007669"/>
    <property type="project" value="UniProtKB-UniRule"/>
</dbReference>
<keyword evidence="15" id="KW-0175">Coiled coil</keyword>
<evidence type="ECO:0000256" key="4">
    <source>
        <dbReference type="ARBA" id="ARBA00022490"/>
    </source>
</evidence>
<dbReference type="UniPathway" id="UPA00906">
    <property type="reaction ID" value="UER00895"/>
</dbReference>
<feature type="binding site" evidence="13">
    <location>
        <position position="384"/>
    </location>
    <ligand>
        <name>L-serine</name>
        <dbReference type="ChEBI" id="CHEBI:33384"/>
    </ligand>
</feature>
<dbReference type="NCBIfam" id="TIGR00414">
    <property type="entry name" value="serS"/>
    <property type="match status" value="1"/>
</dbReference>
<comment type="function">
    <text evidence="12">Catalyzes the attachment of serine to tRNA(Ser). Is also able to aminoacylate tRNA(Sec) with serine, to form the misacylated tRNA L-seryl-tRNA(Sec), which will be further converted into selenocysteinyl-tRNA(Sec).</text>
</comment>
<organism evidence="17 18">
    <name type="scientific">Geotoga petraea</name>
    <dbReference type="NCBI Taxonomy" id="28234"/>
    <lineage>
        <taxon>Bacteria</taxon>
        <taxon>Thermotogati</taxon>
        <taxon>Thermotogota</taxon>
        <taxon>Thermotogae</taxon>
        <taxon>Petrotogales</taxon>
        <taxon>Petrotogaceae</taxon>
        <taxon>Geotoga</taxon>
    </lineage>
</organism>
<dbReference type="RefSeq" id="WP_091402392.1">
    <property type="nucleotide sequence ID" value="NZ_FMYV01000001.1"/>
</dbReference>
<keyword evidence="7 12" id="KW-0067">ATP-binding</keyword>
<evidence type="ECO:0000256" key="13">
    <source>
        <dbReference type="PIRSR" id="PIRSR001529-1"/>
    </source>
</evidence>
<accession>A0A1G6IMK0</accession>
<feature type="binding site" evidence="12 13">
    <location>
        <position position="287"/>
    </location>
    <ligand>
        <name>L-serine</name>
        <dbReference type="ChEBI" id="CHEBI:33384"/>
    </ligand>
</feature>
<evidence type="ECO:0000313" key="17">
    <source>
        <dbReference type="EMBL" id="SDC07660.1"/>
    </source>
</evidence>
<dbReference type="InterPro" id="IPR010978">
    <property type="entry name" value="tRNA-bd_arm"/>
</dbReference>
<evidence type="ECO:0000256" key="3">
    <source>
        <dbReference type="ARBA" id="ARBA00010728"/>
    </source>
</evidence>
<feature type="binding site" evidence="12">
    <location>
        <begin position="233"/>
        <end position="235"/>
    </location>
    <ligand>
        <name>L-serine</name>
        <dbReference type="ChEBI" id="CHEBI:33384"/>
    </ligand>
</feature>
<dbReference type="GO" id="GO:0005524">
    <property type="term" value="F:ATP binding"/>
    <property type="evidence" value="ECO:0007669"/>
    <property type="project" value="UniProtKB-UniRule"/>
</dbReference>
<dbReference type="PRINTS" id="PR00981">
    <property type="entry name" value="TRNASYNTHSER"/>
</dbReference>
<keyword evidence="8 12" id="KW-0648">Protein biosynthesis</keyword>
<evidence type="ECO:0000256" key="5">
    <source>
        <dbReference type="ARBA" id="ARBA00022598"/>
    </source>
</evidence>
<comment type="subunit">
    <text evidence="12">Homodimer. The tRNA molecule binds across the dimer.</text>
</comment>
<dbReference type="Pfam" id="PF02403">
    <property type="entry name" value="Seryl_tRNA_N"/>
    <property type="match status" value="1"/>
</dbReference>
<reference evidence="17 18" key="1">
    <citation type="submission" date="2016-10" db="EMBL/GenBank/DDBJ databases">
        <authorList>
            <person name="de Groot N.N."/>
        </authorList>
    </citation>
    <scope>NUCLEOTIDE SEQUENCE [LARGE SCALE GENOMIC DNA]</scope>
    <source>
        <strain evidence="17 18">WG14</strain>
    </source>
</reference>
<dbReference type="STRING" id="28234.SAMN04488588_0427"/>
<dbReference type="Proteomes" id="UP000199322">
    <property type="component" value="Unassembled WGS sequence"/>
</dbReference>
<proteinExistence type="inferred from homology"/>
<dbReference type="GO" id="GO:0006434">
    <property type="term" value="P:seryl-tRNA aminoacylation"/>
    <property type="evidence" value="ECO:0007669"/>
    <property type="project" value="UniProtKB-UniRule"/>
</dbReference>
<sequence length="424" mass="49051">MLDIKFVRNNIEKVKKALENRNNDTKILDELIKLDEEKRNIMQKVQELRAERNSISKNIAKLKSDGKHEEADEIIKRGKVIADEIKELDNQLKKIEADYEMKLLYIPNIPAQEVPFGKDETENQEIKKWGEPRNFNFKPKPHWDIGTDLDVLDFDRGAKLSGSRFTVIKNDLAKLARSIKNFMLDLHTEENGYIEINPPHLVTRETITATGQLPKFEEDLYNTQPDDMFLIPTAEVVLVGLHKDEVLERNDLPLKYVAYTPCYRREAGSYGRDVRGIIRQHQFDKVELVWHVRPEESEKALEDLTKDAEKVLQLLGLPYRIVSLCTGDLGFAAKKTYDLEVWLPSYNDYKEISSCSNTGDFQARRANIRFRDEKNKMQFVHTLNGSGLAVGRTLVAIMENYQMEDGRIRVPEKLIPYMGKEIIG</sequence>
<dbReference type="Pfam" id="PF00587">
    <property type="entry name" value="tRNA-synt_2b"/>
    <property type="match status" value="1"/>
</dbReference>
<keyword evidence="4 12" id="KW-0963">Cytoplasm</keyword>
<feature type="binding site" evidence="13">
    <location>
        <position position="264"/>
    </location>
    <ligand>
        <name>L-serine</name>
        <dbReference type="ChEBI" id="CHEBI:33384"/>
    </ligand>
</feature>
<evidence type="ECO:0000256" key="10">
    <source>
        <dbReference type="ARBA" id="ARBA00047929"/>
    </source>
</evidence>
<dbReference type="EMBL" id="FMYV01000001">
    <property type="protein sequence ID" value="SDC07660.1"/>
    <property type="molecule type" value="Genomic_DNA"/>
</dbReference>
<dbReference type="InterPro" id="IPR006195">
    <property type="entry name" value="aa-tRNA-synth_II"/>
</dbReference>
<gene>
    <name evidence="12" type="primary">serS</name>
    <name evidence="17" type="ORF">SAMN04488588_0427</name>
</gene>
<comment type="similarity">
    <text evidence="3 12">Belongs to the class-II aminoacyl-tRNA synthetase family. Type-1 seryl-tRNA synthetase subfamily.</text>
</comment>
<keyword evidence="5 12" id="KW-0436">Ligase</keyword>
<evidence type="ECO:0000256" key="8">
    <source>
        <dbReference type="ARBA" id="ARBA00022917"/>
    </source>
</evidence>
<comment type="pathway">
    <text evidence="2 12">Aminoacyl-tRNA biosynthesis; selenocysteinyl-tRNA(Sec) biosynthesis; L-seryl-tRNA(Sec) from L-serine and tRNA(Sec): step 1/1.</text>
</comment>
<comment type="catalytic activity">
    <reaction evidence="10 12">
        <text>tRNA(Sec) + L-serine + ATP = L-seryl-tRNA(Sec) + AMP + diphosphate + H(+)</text>
        <dbReference type="Rhea" id="RHEA:42580"/>
        <dbReference type="Rhea" id="RHEA-COMP:9742"/>
        <dbReference type="Rhea" id="RHEA-COMP:10128"/>
        <dbReference type="ChEBI" id="CHEBI:15378"/>
        <dbReference type="ChEBI" id="CHEBI:30616"/>
        <dbReference type="ChEBI" id="CHEBI:33019"/>
        <dbReference type="ChEBI" id="CHEBI:33384"/>
        <dbReference type="ChEBI" id="CHEBI:78442"/>
        <dbReference type="ChEBI" id="CHEBI:78533"/>
        <dbReference type="ChEBI" id="CHEBI:456215"/>
        <dbReference type="EC" id="6.1.1.11"/>
    </reaction>
</comment>
<evidence type="ECO:0000313" key="18">
    <source>
        <dbReference type="Proteomes" id="UP000199322"/>
    </source>
</evidence>
<feature type="coiled-coil region" evidence="15">
    <location>
        <begin position="4"/>
        <end position="98"/>
    </location>
</feature>
<evidence type="ECO:0000256" key="7">
    <source>
        <dbReference type="ARBA" id="ARBA00022840"/>
    </source>
</evidence>
<evidence type="ECO:0000256" key="6">
    <source>
        <dbReference type="ARBA" id="ARBA00022741"/>
    </source>
</evidence>
<dbReference type="SUPFAM" id="SSF55681">
    <property type="entry name" value="Class II aaRS and biotin synthetases"/>
    <property type="match status" value="1"/>
</dbReference>
<dbReference type="CDD" id="cd00770">
    <property type="entry name" value="SerRS_core"/>
    <property type="match status" value="1"/>
</dbReference>
<dbReference type="InterPro" id="IPR045864">
    <property type="entry name" value="aa-tRNA-synth_II/BPL/LPL"/>
</dbReference>
<dbReference type="SUPFAM" id="SSF46589">
    <property type="entry name" value="tRNA-binding arm"/>
    <property type="match status" value="1"/>
</dbReference>
<evidence type="ECO:0000256" key="11">
    <source>
        <dbReference type="ARBA" id="ARBA00048823"/>
    </source>
</evidence>